<dbReference type="InterPro" id="IPR042185">
    <property type="entry name" value="Serpin_sf_2"/>
</dbReference>
<feature type="domain" description="Serpin" evidence="1">
    <location>
        <begin position="1"/>
        <end position="63"/>
    </location>
</feature>
<dbReference type="Proteomes" id="UP000252519">
    <property type="component" value="Unassembled WGS sequence"/>
</dbReference>
<dbReference type="STRING" id="29170.A0A368FDB3"/>
<dbReference type="InterPro" id="IPR023796">
    <property type="entry name" value="Serpin_dom"/>
</dbReference>
<gene>
    <name evidence="2" type="ORF">ANCCAN_25382</name>
</gene>
<dbReference type="Pfam" id="PF00079">
    <property type="entry name" value="Serpin"/>
    <property type="match status" value="1"/>
</dbReference>
<keyword evidence="3" id="KW-1185">Reference proteome</keyword>
<evidence type="ECO:0000313" key="3">
    <source>
        <dbReference type="Proteomes" id="UP000252519"/>
    </source>
</evidence>
<dbReference type="Gene3D" id="2.30.39.10">
    <property type="entry name" value="Alpha-1-antitrypsin, domain 1"/>
    <property type="match status" value="1"/>
</dbReference>
<accession>A0A368FDB3</accession>
<dbReference type="AlphaFoldDB" id="A0A368FDB3"/>
<dbReference type="OrthoDB" id="9518664at2759"/>
<dbReference type="SUPFAM" id="SSF56574">
    <property type="entry name" value="Serpins"/>
    <property type="match status" value="1"/>
</dbReference>
<dbReference type="Gene3D" id="3.30.497.10">
    <property type="entry name" value="Antithrombin, subunit I, domain 2"/>
    <property type="match status" value="1"/>
</dbReference>
<sequence>MNEFISMTTEGKIKDFMPEDIVSGAHSLVINTIYFEAKWEQDSSEGSTISRTFRSTGNVQKEVTENFLEDSQQNKDRQERWPNGEENEQIIDIMMAVIR</sequence>
<reference evidence="2 3" key="1">
    <citation type="submission" date="2014-10" db="EMBL/GenBank/DDBJ databases">
        <title>Draft genome of the hookworm Ancylostoma caninum.</title>
        <authorList>
            <person name="Mitreva M."/>
        </authorList>
    </citation>
    <scope>NUCLEOTIDE SEQUENCE [LARGE SCALE GENOMIC DNA]</scope>
    <source>
        <strain evidence="2 3">Baltimore</strain>
    </source>
</reference>
<protein>
    <recommendedName>
        <fullName evidence="1">Serpin domain-containing protein</fullName>
    </recommendedName>
</protein>
<evidence type="ECO:0000259" key="1">
    <source>
        <dbReference type="Pfam" id="PF00079"/>
    </source>
</evidence>
<name>A0A368FDB3_ANCCA</name>
<proteinExistence type="predicted"/>
<dbReference type="EMBL" id="JOJR01002267">
    <property type="protein sequence ID" value="RCN28870.1"/>
    <property type="molecule type" value="Genomic_DNA"/>
</dbReference>
<evidence type="ECO:0000313" key="2">
    <source>
        <dbReference type="EMBL" id="RCN28870.1"/>
    </source>
</evidence>
<dbReference type="InterPro" id="IPR042178">
    <property type="entry name" value="Serpin_sf_1"/>
</dbReference>
<organism evidence="2 3">
    <name type="scientific">Ancylostoma caninum</name>
    <name type="common">Dog hookworm</name>
    <dbReference type="NCBI Taxonomy" id="29170"/>
    <lineage>
        <taxon>Eukaryota</taxon>
        <taxon>Metazoa</taxon>
        <taxon>Ecdysozoa</taxon>
        <taxon>Nematoda</taxon>
        <taxon>Chromadorea</taxon>
        <taxon>Rhabditida</taxon>
        <taxon>Rhabditina</taxon>
        <taxon>Rhabditomorpha</taxon>
        <taxon>Strongyloidea</taxon>
        <taxon>Ancylostomatidae</taxon>
        <taxon>Ancylostomatinae</taxon>
        <taxon>Ancylostoma</taxon>
    </lineage>
</organism>
<dbReference type="InterPro" id="IPR036186">
    <property type="entry name" value="Serpin_sf"/>
</dbReference>
<comment type="caution">
    <text evidence="2">The sequence shown here is derived from an EMBL/GenBank/DDBJ whole genome shotgun (WGS) entry which is preliminary data.</text>
</comment>